<keyword evidence="2" id="KW-1185">Reference proteome</keyword>
<accession>A0A9N9L656</accession>
<sequence length="199" mass="22827">MPGASALKAPKWAFQLEFLPKYPLTLSLGVPRGYQQKPREEGVVGRNFEMQQKQSVPHILPENRRFYRRSEEKGMSLALGVGSFFGFGEAFFRLCRHMKPKTNMYEYPCLEYYSSILARHWQMLRFATKAENKAAYGRYDVELVSLKGIMNLGTAFGGRQRLMAMDAKIFRGFLVQDAMCNEISRSQKMTSVVSVLVEL</sequence>
<organism evidence="1 2">
    <name type="scientific">Hymenoscyphus fraxineus</name>
    <dbReference type="NCBI Taxonomy" id="746836"/>
    <lineage>
        <taxon>Eukaryota</taxon>
        <taxon>Fungi</taxon>
        <taxon>Dikarya</taxon>
        <taxon>Ascomycota</taxon>
        <taxon>Pezizomycotina</taxon>
        <taxon>Leotiomycetes</taxon>
        <taxon>Helotiales</taxon>
        <taxon>Helotiaceae</taxon>
        <taxon>Hymenoscyphus</taxon>
    </lineage>
</organism>
<evidence type="ECO:0000313" key="2">
    <source>
        <dbReference type="Proteomes" id="UP000696280"/>
    </source>
</evidence>
<comment type="caution">
    <text evidence="1">The sequence shown here is derived from an EMBL/GenBank/DDBJ whole genome shotgun (WGS) entry which is preliminary data.</text>
</comment>
<gene>
    <name evidence="1" type="ORF">HYFRA_00011749</name>
</gene>
<reference evidence="1" key="1">
    <citation type="submission" date="2021-07" db="EMBL/GenBank/DDBJ databases">
        <authorList>
            <person name="Durling M."/>
        </authorList>
    </citation>
    <scope>NUCLEOTIDE SEQUENCE</scope>
</reference>
<protein>
    <submittedName>
        <fullName evidence="1">Uncharacterized protein</fullName>
    </submittedName>
</protein>
<proteinExistence type="predicted"/>
<name>A0A9N9L656_9HELO</name>
<dbReference type="EMBL" id="CAJVRL010000085">
    <property type="protein sequence ID" value="CAG8958798.1"/>
    <property type="molecule type" value="Genomic_DNA"/>
</dbReference>
<evidence type="ECO:0000313" key="1">
    <source>
        <dbReference type="EMBL" id="CAG8958798.1"/>
    </source>
</evidence>
<dbReference type="Proteomes" id="UP000696280">
    <property type="component" value="Unassembled WGS sequence"/>
</dbReference>
<dbReference type="AlphaFoldDB" id="A0A9N9L656"/>